<protein>
    <submittedName>
        <fullName evidence="1">Alpha/beta hydrolase</fullName>
    </submittedName>
</protein>
<gene>
    <name evidence="1" type="ORF">C0V82_02150</name>
</gene>
<keyword evidence="2" id="KW-1185">Reference proteome</keyword>
<proteinExistence type="predicted"/>
<dbReference type="Pfam" id="PF12146">
    <property type="entry name" value="Hydrolase_4"/>
    <property type="match status" value="1"/>
</dbReference>
<dbReference type="GO" id="GO:0016787">
    <property type="term" value="F:hydrolase activity"/>
    <property type="evidence" value="ECO:0007669"/>
    <property type="project" value="UniProtKB-KW"/>
</dbReference>
<dbReference type="PANTHER" id="PTHR11614">
    <property type="entry name" value="PHOSPHOLIPASE-RELATED"/>
    <property type="match status" value="1"/>
</dbReference>
<organism evidence="1 2">
    <name type="scientific">Niveispirillum cyanobacteriorum</name>
    <dbReference type="NCBI Taxonomy" id="1612173"/>
    <lineage>
        <taxon>Bacteria</taxon>
        <taxon>Pseudomonadati</taxon>
        <taxon>Pseudomonadota</taxon>
        <taxon>Alphaproteobacteria</taxon>
        <taxon>Rhodospirillales</taxon>
        <taxon>Azospirillaceae</taxon>
        <taxon>Niveispirillum</taxon>
    </lineage>
</organism>
<dbReference type="Gene3D" id="3.40.50.1820">
    <property type="entry name" value="alpha/beta hydrolase"/>
    <property type="match status" value="1"/>
</dbReference>
<evidence type="ECO:0000313" key="2">
    <source>
        <dbReference type="Proteomes" id="UP000234752"/>
    </source>
</evidence>
<evidence type="ECO:0000313" key="1">
    <source>
        <dbReference type="EMBL" id="AUN29181.1"/>
    </source>
</evidence>
<dbReference type="InterPro" id="IPR029058">
    <property type="entry name" value="AB_hydrolase_fold"/>
</dbReference>
<dbReference type="EMBL" id="CP025611">
    <property type="protein sequence ID" value="AUN29181.1"/>
    <property type="molecule type" value="Genomic_DNA"/>
</dbReference>
<sequence>MRGGVENNGAWAHEMLSLPDGTRLRLSRWCPSGPPLPDDAATILVLPGRAAQVERYAELAVDLSGRGLHVLSMDWRGQGGSSRLLPDPMVGHAVDFAAFLDDLDAALAHWQDQIKGPLIGLGHSMGGHILMRHVAERPHPFAGIIACAPMLGINAPMPDGMAWQLTRWAVRNGRAEQYALFQGPRWAPNPLPFKGNRLTSDPQRFALMQAVMARDPTVALGGASWGWLHGALSSIRHYFDQDRLEDVTVPTLILSARADRIVRPQAHDRAARRLPNCTLVPFPVGEHELLIEADPIRSAVLSAIDNFLAGLPGIDKHRGNS</sequence>
<accession>A0A2K9N7Q9</accession>
<dbReference type="KEGG" id="ncb:C0V82_02150"/>
<keyword evidence="1" id="KW-0378">Hydrolase</keyword>
<dbReference type="Proteomes" id="UP000234752">
    <property type="component" value="Chromosome eg_1"/>
</dbReference>
<dbReference type="AlphaFoldDB" id="A0A2K9N7Q9"/>
<reference evidence="1 2" key="1">
    <citation type="submission" date="2017-12" db="EMBL/GenBank/DDBJ databases">
        <title>Genomes of bacteria within cyanobacterial aggregates.</title>
        <authorList>
            <person name="Cai H."/>
        </authorList>
    </citation>
    <scope>NUCLEOTIDE SEQUENCE [LARGE SCALE GENOMIC DNA]</scope>
    <source>
        <strain evidence="1 2">TH16</strain>
    </source>
</reference>
<dbReference type="SUPFAM" id="SSF53474">
    <property type="entry name" value="alpha/beta-Hydrolases"/>
    <property type="match status" value="1"/>
</dbReference>
<dbReference type="InterPro" id="IPR022742">
    <property type="entry name" value="Hydrolase_4"/>
</dbReference>
<dbReference type="InterPro" id="IPR051044">
    <property type="entry name" value="MAG_DAG_Lipase"/>
</dbReference>
<name>A0A2K9N7Q9_9PROT</name>